<accession>A0ABV0ELS6</accession>
<comment type="caution">
    <text evidence="6">The sequence shown here is derived from an EMBL/GenBank/DDBJ whole genome shotgun (WGS) entry which is preliminary data.</text>
</comment>
<dbReference type="RefSeq" id="WP_242704223.1">
    <property type="nucleotide sequence ID" value="NZ_JAFREL020000001.1"/>
</dbReference>
<dbReference type="PANTHER" id="PTHR30146">
    <property type="entry name" value="LACI-RELATED TRANSCRIPTIONAL REPRESSOR"/>
    <property type="match status" value="1"/>
</dbReference>
<name>A0ABV0ELS6_9ENTE</name>
<reference evidence="6 7" key="1">
    <citation type="submission" date="2024-02" db="EMBL/GenBank/DDBJ databases">
        <title>The Genome Sequence of Enterococcus sp. DIV0159.</title>
        <authorList>
            <person name="Earl A."/>
            <person name="Manson A."/>
            <person name="Gilmore M."/>
            <person name="Sanders J."/>
            <person name="Shea T."/>
            <person name="Howe W."/>
            <person name="Livny J."/>
            <person name="Cuomo C."/>
            <person name="Neafsey D."/>
            <person name="Birren B."/>
        </authorList>
    </citation>
    <scope>NUCLEOTIDE SEQUENCE [LARGE SCALE GENOMIC DNA]</scope>
    <source>
        <strain evidence="6 7">665A</strain>
    </source>
</reference>
<evidence type="ECO:0000259" key="5">
    <source>
        <dbReference type="Pfam" id="PF13377"/>
    </source>
</evidence>
<dbReference type="InterPro" id="IPR046335">
    <property type="entry name" value="LacI/GalR-like_sensor"/>
</dbReference>
<keyword evidence="2" id="KW-0805">Transcription regulation</keyword>
<dbReference type="Pfam" id="PF13377">
    <property type="entry name" value="Peripla_BP_3"/>
    <property type="match status" value="1"/>
</dbReference>
<dbReference type="InterPro" id="IPR028082">
    <property type="entry name" value="Peripla_BP_I"/>
</dbReference>
<dbReference type="Proteomes" id="UP000664357">
    <property type="component" value="Unassembled WGS sequence"/>
</dbReference>
<evidence type="ECO:0000256" key="1">
    <source>
        <dbReference type="ARBA" id="ARBA00022491"/>
    </source>
</evidence>
<organism evidence="6 7">
    <name type="scientific">Candidatus Enterococcus ferrettii</name>
    <dbReference type="NCBI Taxonomy" id="2815324"/>
    <lineage>
        <taxon>Bacteria</taxon>
        <taxon>Bacillati</taxon>
        <taxon>Bacillota</taxon>
        <taxon>Bacilli</taxon>
        <taxon>Lactobacillales</taxon>
        <taxon>Enterococcaceae</taxon>
        <taxon>Enterococcus</taxon>
    </lineage>
</organism>
<evidence type="ECO:0000256" key="4">
    <source>
        <dbReference type="ARBA" id="ARBA00023163"/>
    </source>
</evidence>
<proteinExistence type="predicted"/>
<dbReference type="Gene3D" id="3.40.50.2300">
    <property type="match status" value="2"/>
</dbReference>
<sequence>MDKKNTIFISSNHYQGAFEATETLIQNGVTHPVIVMHKRKSPSAKERYNGFKDALKKNNFSFDTTQSVFITDVLSEQFNSELTAFLTANPDTDGLFAINDLIALELIVALKRMHKDVPSEIKIIGFDDMPQDRYSSPTLSSIKQDTDTIAFKAVENLINLIDNKTETGQSIVVPVSLVLRESTEK</sequence>
<dbReference type="SUPFAM" id="SSF53822">
    <property type="entry name" value="Periplasmic binding protein-like I"/>
    <property type="match status" value="1"/>
</dbReference>
<evidence type="ECO:0000256" key="3">
    <source>
        <dbReference type="ARBA" id="ARBA00023125"/>
    </source>
</evidence>
<evidence type="ECO:0000256" key="2">
    <source>
        <dbReference type="ARBA" id="ARBA00023015"/>
    </source>
</evidence>
<feature type="domain" description="Transcriptional regulator LacI/GalR-like sensor" evidence="5">
    <location>
        <begin position="22"/>
        <end position="183"/>
    </location>
</feature>
<evidence type="ECO:0000313" key="7">
    <source>
        <dbReference type="Proteomes" id="UP000664357"/>
    </source>
</evidence>
<keyword evidence="1" id="KW-0678">Repressor</keyword>
<dbReference type="PANTHER" id="PTHR30146:SF95">
    <property type="entry name" value="RIBOSE OPERON REPRESSOR"/>
    <property type="match status" value="1"/>
</dbReference>
<keyword evidence="4" id="KW-0804">Transcription</keyword>
<evidence type="ECO:0000313" key="6">
    <source>
        <dbReference type="EMBL" id="MEO1769577.1"/>
    </source>
</evidence>
<dbReference type="EMBL" id="JAFREL020000001">
    <property type="protein sequence ID" value="MEO1769577.1"/>
    <property type="molecule type" value="Genomic_DNA"/>
</dbReference>
<gene>
    <name evidence="6" type="ORF">JZO67_001528</name>
</gene>
<keyword evidence="7" id="KW-1185">Reference proteome</keyword>
<protein>
    <submittedName>
        <fullName evidence="6">LacI family transcriptional regulator</fullName>
    </submittedName>
</protein>
<keyword evidence="3" id="KW-0238">DNA-binding</keyword>